<sequence>MLTAKQRSYLRGKANRLDPLLHIGKDGINKGLREQLDTLLFDHELVKGRVLDNSLEDVQGVAHKLAADCQAELVQVIGSVFVLYRENPEEPIYNLPG</sequence>
<feature type="domain" description="CRM" evidence="3">
    <location>
        <begin position="1"/>
        <end position="96"/>
    </location>
</feature>
<dbReference type="InterPro" id="IPR001890">
    <property type="entry name" value="RNA-binding_CRM"/>
</dbReference>
<evidence type="ECO:0000256" key="1">
    <source>
        <dbReference type="ARBA" id="ARBA00022884"/>
    </source>
</evidence>
<protein>
    <submittedName>
        <fullName evidence="4">Ribosome assembly RNA-binding protein YhbY</fullName>
    </submittedName>
</protein>
<keyword evidence="5" id="KW-1185">Reference proteome</keyword>
<dbReference type="Proteomes" id="UP000665020">
    <property type="component" value="Chromosome"/>
</dbReference>
<dbReference type="AlphaFoldDB" id="A0A8A7KEF6"/>
<evidence type="ECO:0000313" key="5">
    <source>
        <dbReference type="Proteomes" id="UP000665020"/>
    </source>
</evidence>
<name>A0A8A7KEF6_9FIRM</name>
<dbReference type="SUPFAM" id="SSF75471">
    <property type="entry name" value="YhbY-like"/>
    <property type="match status" value="1"/>
</dbReference>
<keyword evidence="1 2" id="KW-0694">RNA-binding</keyword>
<accession>A0A8A7KEF6</accession>
<dbReference type="SMART" id="SM01103">
    <property type="entry name" value="CRS1_YhbY"/>
    <property type="match status" value="1"/>
</dbReference>
<dbReference type="InterPro" id="IPR035920">
    <property type="entry name" value="YhbY-like_sf"/>
</dbReference>
<dbReference type="PANTHER" id="PTHR40065:SF3">
    <property type="entry name" value="RNA-BINDING PROTEIN YHBY"/>
    <property type="match status" value="1"/>
</dbReference>
<dbReference type="Pfam" id="PF01985">
    <property type="entry name" value="CRS1_YhbY"/>
    <property type="match status" value="1"/>
</dbReference>
<dbReference type="GO" id="GO:0003723">
    <property type="term" value="F:RNA binding"/>
    <property type="evidence" value="ECO:0007669"/>
    <property type="project" value="UniProtKB-UniRule"/>
</dbReference>
<dbReference type="RefSeq" id="WP_230868908.1">
    <property type="nucleotide sequence ID" value="NZ_CP046640.1"/>
</dbReference>
<dbReference type="NCBIfam" id="TIGR00253">
    <property type="entry name" value="RNA_bind_YhbY"/>
    <property type="match status" value="1"/>
</dbReference>
<reference evidence="4" key="1">
    <citation type="submission" date="2019-12" db="EMBL/GenBank/DDBJ databases">
        <authorList>
            <person name="zhang j."/>
            <person name="sun C.M."/>
        </authorList>
    </citation>
    <scope>NUCLEOTIDE SEQUENCE</scope>
    <source>
        <strain evidence="4">NS-1</strain>
    </source>
</reference>
<dbReference type="PROSITE" id="PS51295">
    <property type="entry name" value="CRM"/>
    <property type="match status" value="1"/>
</dbReference>
<organism evidence="4 5">
    <name type="scientific">Iocasia fonsfrigidae</name>
    <dbReference type="NCBI Taxonomy" id="2682810"/>
    <lineage>
        <taxon>Bacteria</taxon>
        <taxon>Bacillati</taxon>
        <taxon>Bacillota</taxon>
        <taxon>Clostridia</taxon>
        <taxon>Halanaerobiales</taxon>
        <taxon>Halanaerobiaceae</taxon>
        <taxon>Iocasia</taxon>
    </lineage>
</organism>
<dbReference type="KEGG" id="ifn:GM661_04410"/>
<proteinExistence type="predicted"/>
<dbReference type="EMBL" id="CP046640">
    <property type="protein sequence ID" value="QTL97277.1"/>
    <property type="molecule type" value="Genomic_DNA"/>
</dbReference>
<evidence type="ECO:0000313" key="4">
    <source>
        <dbReference type="EMBL" id="QTL97277.1"/>
    </source>
</evidence>
<dbReference type="InterPro" id="IPR051925">
    <property type="entry name" value="RNA-binding_domain"/>
</dbReference>
<gene>
    <name evidence="4" type="primary">yhbY</name>
    <name evidence="4" type="ORF">GM661_04410</name>
</gene>
<evidence type="ECO:0000256" key="2">
    <source>
        <dbReference type="PROSITE-ProRule" id="PRU00626"/>
    </source>
</evidence>
<dbReference type="PANTHER" id="PTHR40065">
    <property type="entry name" value="RNA-BINDING PROTEIN YHBY"/>
    <property type="match status" value="1"/>
</dbReference>
<evidence type="ECO:0000259" key="3">
    <source>
        <dbReference type="PROSITE" id="PS51295"/>
    </source>
</evidence>
<dbReference type="Gene3D" id="3.30.110.60">
    <property type="entry name" value="YhbY-like"/>
    <property type="match status" value="1"/>
</dbReference>
<dbReference type="InterPro" id="IPR017924">
    <property type="entry name" value="RNA-binding_YhbY"/>
</dbReference>